<feature type="non-terminal residue" evidence="1">
    <location>
        <position position="1"/>
    </location>
</feature>
<sequence length="66" mass="7115">KGGKIAAEFFGSKRSEMTEEERTAWLFEENAKALAAAAQAATGESGTPEVAESDKMRTVKSYLSGW</sequence>
<keyword evidence="2" id="KW-1185">Reference proteome</keyword>
<evidence type="ECO:0000313" key="1">
    <source>
        <dbReference type="EMBL" id="MDS0284758.1"/>
    </source>
</evidence>
<dbReference type="EMBL" id="JAMQOS010000011">
    <property type="protein sequence ID" value="MDS0284758.1"/>
    <property type="molecule type" value="Genomic_DNA"/>
</dbReference>
<comment type="caution">
    <text evidence="1">The sequence shown here is derived from an EMBL/GenBank/DDBJ whole genome shotgun (WGS) entry which is preliminary data.</text>
</comment>
<dbReference type="RefSeq" id="WP_310902425.1">
    <property type="nucleotide sequence ID" value="NZ_JAMQOS010000011.1"/>
</dbReference>
<proteinExistence type="predicted"/>
<name>A0ABU2FVF7_9EURY</name>
<protein>
    <submittedName>
        <fullName evidence="1">Uncharacterized protein</fullName>
    </submittedName>
</protein>
<reference evidence="1 2" key="1">
    <citation type="submission" date="2022-06" db="EMBL/GenBank/DDBJ databases">
        <title>Halomicroarcula sp. a new haloarchaeum isolate from saline soil.</title>
        <authorList>
            <person name="Strakova D."/>
            <person name="Galisteo C."/>
            <person name="Sanchez-Porro C."/>
            <person name="Ventosa A."/>
        </authorList>
    </citation>
    <scope>NUCLEOTIDE SEQUENCE [LARGE SCALE GENOMIC DNA]</scope>
    <source>
        <strain evidence="1 2">S3CR25-11</strain>
    </source>
</reference>
<accession>A0ABU2FVF7</accession>
<gene>
    <name evidence="1" type="ORF">NDI86_21890</name>
</gene>
<evidence type="ECO:0000313" key="2">
    <source>
        <dbReference type="Proteomes" id="UP001268864"/>
    </source>
</evidence>
<dbReference type="Proteomes" id="UP001268864">
    <property type="component" value="Unassembled WGS sequence"/>
</dbReference>
<organism evidence="1 2">
    <name type="scientific">Haloarcula onubensis</name>
    <dbReference type="NCBI Taxonomy" id="2950539"/>
    <lineage>
        <taxon>Archaea</taxon>
        <taxon>Methanobacteriati</taxon>
        <taxon>Methanobacteriota</taxon>
        <taxon>Stenosarchaea group</taxon>
        <taxon>Halobacteria</taxon>
        <taxon>Halobacteriales</taxon>
        <taxon>Haloarculaceae</taxon>
        <taxon>Haloarcula</taxon>
    </lineage>
</organism>